<dbReference type="InterPro" id="IPR056546">
    <property type="entry name" value="MreB_MamK-like"/>
</dbReference>
<dbReference type="PANTHER" id="PTHR42749">
    <property type="entry name" value="CELL SHAPE-DETERMINING PROTEIN MREB"/>
    <property type="match status" value="1"/>
</dbReference>
<sequence length="267" mass="27567">MTIPRPPLLRKRGAWAAGRRTTGIAIDLGSARTRAWIPDRGLVFDVPTTTLSGGEVCHPVRRGTVVDPDAAASMLDHRLGRPAGFGRYSIAVVTIPVLCTDHHRSTALTALKVLDARTVLTIHSVKAAALGAGAGLDQPLLVVDVGAHLTEVGLLVDGGVTHGRRIEAGTSDLGATTTVAELVQSIVAMVTGLLRLDCGGQVVDALERGPLLTGGGALRPEITYRLAKRLVAPVRPAAAPQFAAVRGAGLALVAAGHHPSVPLEGLL</sequence>
<gene>
    <name evidence="5" type="ORF">EV138_1386</name>
</gene>
<accession>A0A4V3FJV6</accession>
<keyword evidence="3" id="KW-0547">Nucleotide-binding</keyword>
<dbReference type="EMBL" id="SOCE01000001">
    <property type="protein sequence ID" value="TDU87853.1"/>
    <property type="molecule type" value="Genomic_DNA"/>
</dbReference>
<evidence type="ECO:0000256" key="2">
    <source>
        <dbReference type="ARBA" id="ARBA00022490"/>
    </source>
</evidence>
<dbReference type="GO" id="GO:0005524">
    <property type="term" value="F:ATP binding"/>
    <property type="evidence" value="ECO:0007669"/>
    <property type="project" value="UniProtKB-KW"/>
</dbReference>
<organism evidence="5 6">
    <name type="scientific">Kribbella voronezhensis</name>
    <dbReference type="NCBI Taxonomy" id="2512212"/>
    <lineage>
        <taxon>Bacteria</taxon>
        <taxon>Bacillati</taxon>
        <taxon>Actinomycetota</taxon>
        <taxon>Actinomycetes</taxon>
        <taxon>Propionibacteriales</taxon>
        <taxon>Kribbellaceae</taxon>
        <taxon>Kribbella</taxon>
    </lineage>
</organism>
<keyword evidence="2" id="KW-0963">Cytoplasm</keyword>
<proteinExistence type="predicted"/>
<name>A0A4V3FJV6_9ACTN</name>
<evidence type="ECO:0000256" key="3">
    <source>
        <dbReference type="ARBA" id="ARBA00022741"/>
    </source>
</evidence>
<dbReference type="InterPro" id="IPR043129">
    <property type="entry name" value="ATPase_NBD"/>
</dbReference>
<keyword evidence="6" id="KW-1185">Reference proteome</keyword>
<evidence type="ECO:0000256" key="1">
    <source>
        <dbReference type="ARBA" id="ARBA00004496"/>
    </source>
</evidence>
<dbReference type="AlphaFoldDB" id="A0A4V3FJV6"/>
<dbReference type="Proteomes" id="UP000295151">
    <property type="component" value="Unassembled WGS sequence"/>
</dbReference>
<dbReference type="Gene3D" id="3.30.420.40">
    <property type="match status" value="1"/>
</dbReference>
<keyword evidence="4" id="KW-0067">ATP-binding</keyword>
<dbReference type="PANTHER" id="PTHR42749:SF1">
    <property type="entry name" value="CELL SHAPE-DETERMINING PROTEIN MREB"/>
    <property type="match status" value="1"/>
</dbReference>
<dbReference type="GO" id="GO:0005737">
    <property type="term" value="C:cytoplasm"/>
    <property type="evidence" value="ECO:0007669"/>
    <property type="project" value="UniProtKB-SubCell"/>
</dbReference>
<dbReference type="SUPFAM" id="SSF53067">
    <property type="entry name" value="Actin-like ATPase domain"/>
    <property type="match status" value="2"/>
</dbReference>
<comment type="subcellular location">
    <subcellularLocation>
        <location evidence="1">Cytoplasm</location>
    </subcellularLocation>
</comment>
<evidence type="ECO:0000256" key="4">
    <source>
        <dbReference type="ARBA" id="ARBA00022840"/>
    </source>
</evidence>
<dbReference type="RefSeq" id="WP_133977567.1">
    <property type="nucleotide sequence ID" value="NZ_SOCE01000001.1"/>
</dbReference>
<dbReference type="Pfam" id="PF06723">
    <property type="entry name" value="MreB_Mbl"/>
    <property type="match status" value="1"/>
</dbReference>
<dbReference type="OrthoDB" id="4323471at2"/>
<evidence type="ECO:0000313" key="6">
    <source>
        <dbReference type="Proteomes" id="UP000295151"/>
    </source>
</evidence>
<protein>
    <submittedName>
        <fullName evidence="5">Rod shape-determining protein MreB</fullName>
    </submittedName>
</protein>
<evidence type="ECO:0000313" key="5">
    <source>
        <dbReference type="EMBL" id="TDU87853.1"/>
    </source>
</evidence>
<reference evidence="5 6" key="1">
    <citation type="submission" date="2019-03" db="EMBL/GenBank/DDBJ databases">
        <title>Genomic Encyclopedia of Type Strains, Phase III (KMG-III): the genomes of soil and plant-associated and newly described type strains.</title>
        <authorList>
            <person name="Whitman W."/>
        </authorList>
    </citation>
    <scope>NUCLEOTIDE SEQUENCE [LARGE SCALE GENOMIC DNA]</scope>
    <source>
        <strain evidence="5 6">VKM Ac-2575</strain>
    </source>
</reference>
<comment type="caution">
    <text evidence="5">The sequence shown here is derived from an EMBL/GenBank/DDBJ whole genome shotgun (WGS) entry which is preliminary data.</text>
</comment>